<feature type="compositionally biased region" description="Basic and acidic residues" evidence="6">
    <location>
        <begin position="454"/>
        <end position="474"/>
    </location>
</feature>
<dbReference type="Pfam" id="PF23380">
    <property type="entry name" value="VIN3_C"/>
    <property type="match status" value="1"/>
</dbReference>
<dbReference type="PANTHER" id="PTHR46286">
    <property type="entry name" value="VIN3-LIKE PROTEIN 2-RELATED"/>
    <property type="match status" value="1"/>
</dbReference>
<name>A0AAW1KAY6_SAPOF</name>
<keyword evidence="2" id="KW-0479">Metal-binding</keyword>
<dbReference type="Proteomes" id="UP001443914">
    <property type="component" value="Unassembled WGS sequence"/>
</dbReference>
<feature type="compositionally biased region" description="Basic and acidic residues" evidence="6">
    <location>
        <begin position="434"/>
        <end position="444"/>
    </location>
</feature>
<evidence type="ECO:0000256" key="6">
    <source>
        <dbReference type="SAM" id="MobiDB-lite"/>
    </source>
</evidence>
<reference evidence="9" key="1">
    <citation type="submission" date="2024-03" db="EMBL/GenBank/DDBJ databases">
        <title>WGS assembly of Saponaria officinalis var. Norfolk2.</title>
        <authorList>
            <person name="Jenkins J."/>
            <person name="Shu S."/>
            <person name="Grimwood J."/>
            <person name="Barry K."/>
            <person name="Goodstein D."/>
            <person name="Schmutz J."/>
            <person name="Leebens-Mack J."/>
            <person name="Osbourn A."/>
        </authorList>
    </citation>
    <scope>NUCLEOTIDE SEQUENCE [LARGE SCALE GENOMIC DNA]</scope>
    <source>
        <strain evidence="9">JIC</strain>
    </source>
</reference>
<evidence type="ECO:0000259" key="8">
    <source>
        <dbReference type="Pfam" id="PF23380"/>
    </source>
</evidence>
<evidence type="ECO:0008006" key="11">
    <source>
        <dbReference type="Google" id="ProtNLM"/>
    </source>
</evidence>
<dbReference type="EMBL" id="JBDFQZ010000006">
    <property type="protein sequence ID" value="KAK9715506.1"/>
    <property type="molecule type" value="Genomic_DNA"/>
</dbReference>
<dbReference type="AlphaFoldDB" id="A0AAW1KAY6"/>
<evidence type="ECO:0000256" key="3">
    <source>
        <dbReference type="ARBA" id="ARBA00022771"/>
    </source>
</evidence>
<keyword evidence="10" id="KW-1185">Reference proteome</keyword>
<feature type="region of interest" description="Disordered" evidence="6">
    <location>
        <begin position="390"/>
        <end position="474"/>
    </location>
</feature>
<keyword evidence="3" id="KW-0863">Zinc-finger</keyword>
<dbReference type="Pfam" id="PF07227">
    <property type="entry name" value="PHD_Oberon"/>
    <property type="match status" value="1"/>
</dbReference>
<dbReference type="GO" id="GO:0005634">
    <property type="term" value="C:nucleus"/>
    <property type="evidence" value="ECO:0007669"/>
    <property type="project" value="UniProtKB-SubCell"/>
</dbReference>
<evidence type="ECO:0000256" key="2">
    <source>
        <dbReference type="ARBA" id="ARBA00022723"/>
    </source>
</evidence>
<keyword evidence="5" id="KW-0539">Nucleus</keyword>
<feature type="compositionally biased region" description="Polar residues" evidence="6">
    <location>
        <begin position="390"/>
        <end position="409"/>
    </location>
</feature>
<dbReference type="PANTHER" id="PTHR46286:SF2">
    <property type="entry name" value="VIN3-LIKE PROTEIN 2"/>
    <property type="match status" value="1"/>
</dbReference>
<gene>
    <name evidence="9" type="ORF">RND81_06G169400</name>
</gene>
<dbReference type="InterPro" id="IPR032881">
    <property type="entry name" value="Oberon-like_PHD"/>
</dbReference>
<feature type="domain" description="VIN3-like C-terminal" evidence="8">
    <location>
        <begin position="482"/>
        <end position="553"/>
    </location>
</feature>
<evidence type="ECO:0000256" key="1">
    <source>
        <dbReference type="ARBA" id="ARBA00004123"/>
    </source>
</evidence>
<dbReference type="InterPro" id="IPR044514">
    <property type="entry name" value="VIN3-like"/>
</dbReference>
<organism evidence="9 10">
    <name type="scientific">Saponaria officinalis</name>
    <name type="common">Common soapwort</name>
    <name type="synonym">Lychnis saponaria</name>
    <dbReference type="NCBI Taxonomy" id="3572"/>
    <lineage>
        <taxon>Eukaryota</taxon>
        <taxon>Viridiplantae</taxon>
        <taxon>Streptophyta</taxon>
        <taxon>Embryophyta</taxon>
        <taxon>Tracheophyta</taxon>
        <taxon>Spermatophyta</taxon>
        <taxon>Magnoliopsida</taxon>
        <taxon>eudicotyledons</taxon>
        <taxon>Gunneridae</taxon>
        <taxon>Pentapetalae</taxon>
        <taxon>Caryophyllales</taxon>
        <taxon>Caryophyllaceae</taxon>
        <taxon>Caryophylleae</taxon>
        <taxon>Saponaria</taxon>
    </lineage>
</organism>
<dbReference type="GO" id="GO:0040029">
    <property type="term" value="P:epigenetic regulation of gene expression"/>
    <property type="evidence" value="ECO:0007669"/>
    <property type="project" value="InterPro"/>
</dbReference>
<comment type="subcellular location">
    <subcellularLocation>
        <location evidence="1">Nucleus</location>
    </subcellularLocation>
</comment>
<comment type="caution">
    <text evidence="9">The sequence shown here is derived from an EMBL/GenBank/DDBJ whole genome shotgun (WGS) entry which is preliminary data.</text>
</comment>
<evidence type="ECO:0000313" key="9">
    <source>
        <dbReference type="EMBL" id="KAK9715506.1"/>
    </source>
</evidence>
<sequence length="567" mass="63293">MDSTFEGAVIDPVKCSKLSMETRKEIVYELSKWSHGAAEVLQTWSRQDILQILCAEMGKERKYTGLTKLKMIELLLKVVSEKSVVCEQQSSPLASQKSSKRPRKPENLSHLLESASATNISALNVERDSVTETYCRNAACRARLNNEDVFCKRCTCCVCHKFDDNKDPSLWLTCSSEPPFPGNSCNMSCHLECAVEHARSGIARNRLVAKLDGEFYCISCGKMNDLMRCWRKQVNVAKETRRVDILCYRISLSKKLLSGTQKYQTLSKIVDDAVRLLEAEVGTLSGGPVKMGSRGIVNRLSSGQEVQRLCASALESFDSITCHTPSHQDSRTTLPNICSSNDITNWSSLSVPSSVEDETTTITTRCDLIDTGTEDCFGYYKTQNKMVDLNSSNQPLNSTNVVHDSNPSCGSDEEDATGKPESVNGQTILPITPSRKESLKDGITKKRRSKCARKGQDNNLRTEKHAETKDEERVADGPAVGNLEFCINTVRWLESEGHIDESFRQKFLSWYSIRATPQESRIVKAFVDTLIDDPASLAEQLVDTFSEIVSSKRSSDVPRGFCLKLWH</sequence>
<dbReference type="CDD" id="cd15521">
    <property type="entry name" value="PHD_VIN3_plant"/>
    <property type="match status" value="1"/>
</dbReference>
<evidence type="ECO:0000313" key="10">
    <source>
        <dbReference type="Proteomes" id="UP001443914"/>
    </source>
</evidence>
<feature type="domain" description="Oberon-like PHD finger" evidence="7">
    <location>
        <begin position="135"/>
        <end position="254"/>
    </location>
</feature>
<accession>A0AAW1KAY6</accession>
<evidence type="ECO:0000256" key="4">
    <source>
        <dbReference type="ARBA" id="ARBA00022833"/>
    </source>
</evidence>
<dbReference type="GO" id="GO:0010048">
    <property type="term" value="P:vernalization response"/>
    <property type="evidence" value="ECO:0007669"/>
    <property type="project" value="InterPro"/>
</dbReference>
<evidence type="ECO:0000256" key="5">
    <source>
        <dbReference type="ARBA" id="ARBA00023242"/>
    </source>
</evidence>
<proteinExistence type="predicted"/>
<keyword evidence="4" id="KW-0862">Zinc</keyword>
<dbReference type="InterPro" id="IPR056990">
    <property type="entry name" value="VIN3-like_C"/>
</dbReference>
<protein>
    <recommendedName>
        <fullName evidence="11">Oberon PHD finger domain-containing protein</fullName>
    </recommendedName>
</protein>
<evidence type="ECO:0000259" key="7">
    <source>
        <dbReference type="Pfam" id="PF07227"/>
    </source>
</evidence>
<dbReference type="GO" id="GO:0008270">
    <property type="term" value="F:zinc ion binding"/>
    <property type="evidence" value="ECO:0007669"/>
    <property type="project" value="UniProtKB-KW"/>
</dbReference>